<dbReference type="RefSeq" id="WP_181472584.1">
    <property type="nucleotide sequence ID" value="NZ_JACEFG010000002.1"/>
</dbReference>
<evidence type="ECO:0000313" key="2">
    <source>
        <dbReference type="EMBL" id="MBA2175586.1"/>
    </source>
</evidence>
<proteinExistence type="predicted"/>
<reference evidence="2 3" key="1">
    <citation type="journal article" date="2004" name="Extremophiles">
        <title>Halobacillus locisalis sp. nov., a halophilic bacterium isolated from a marine solar saltern of the Yellow Sea in Korea.</title>
        <authorList>
            <person name="Yoon J.H."/>
            <person name="Kang K.H."/>
            <person name="Oh T.K."/>
            <person name="Park Y.H."/>
        </authorList>
    </citation>
    <scope>NUCLEOTIDE SEQUENCE [LARGE SCALE GENOMIC DNA]</scope>
    <source>
        <strain evidence="2 3">KCTC 3788</strain>
    </source>
</reference>
<evidence type="ECO:0000256" key="1">
    <source>
        <dbReference type="SAM" id="Phobius"/>
    </source>
</evidence>
<keyword evidence="3" id="KW-1185">Reference proteome</keyword>
<protein>
    <submittedName>
        <fullName evidence="2">Uncharacterized protein</fullName>
    </submittedName>
</protein>
<dbReference type="AlphaFoldDB" id="A0A838CVE1"/>
<gene>
    <name evidence="2" type="ORF">H0266_11855</name>
</gene>
<sequence>MKLIFLLLSLIVGVVLYWRGNRKGKVFLRGMGVGVLLAIVFMEAPNFIHGFVEGFQGGFNN</sequence>
<dbReference type="Proteomes" id="UP000571017">
    <property type="component" value="Unassembled WGS sequence"/>
</dbReference>
<keyword evidence="1" id="KW-1133">Transmembrane helix</keyword>
<dbReference type="EMBL" id="JACEFG010000002">
    <property type="protein sequence ID" value="MBA2175586.1"/>
    <property type="molecule type" value="Genomic_DNA"/>
</dbReference>
<evidence type="ECO:0000313" key="3">
    <source>
        <dbReference type="Proteomes" id="UP000571017"/>
    </source>
</evidence>
<accession>A0A838CVE1</accession>
<name>A0A838CVE1_9BACI</name>
<keyword evidence="1" id="KW-0472">Membrane</keyword>
<keyword evidence="1" id="KW-0812">Transmembrane</keyword>
<organism evidence="2 3">
    <name type="scientific">Halobacillus locisalis</name>
    <dbReference type="NCBI Taxonomy" id="220753"/>
    <lineage>
        <taxon>Bacteria</taxon>
        <taxon>Bacillati</taxon>
        <taxon>Bacillota</taxon>
        <taxon>Bacilli</taxon>
        <taxon>Bacillales</taxon>
        <taxon>Bacillaceae</taxon>
        <taxon>Halobacillus</taxon>
    </lineage>
</organism>
<feature type="transmembrane region" description="Helical" evidence="1">
    <location>
        <begin position="26"/>
        <end position="44"/>
    </location>
</feature>
<comment type="caution">
    <text evidence="2">The sequence shown here is derived from an EMBL/GenBank/DDBJ whole genome shotgun (WGS) entry which is preliminary data.</text>
</comment>